<dbReference type="InterPro" id="IPR001387">
    <property type="entry name" value="Cro/C1-type_HTH"/>
</dbReference>
<evidence type="ECO:0000256" key="1">
    <source>
        <dbReference type="ARBA" id="ARBA00023125"/>
    </source>
</evidence>
<protein>
    <submittedName>
        <fullName evidence="4">Transcriptional regulator</fullName>
    </submittedName>
</protein>
<dbReference type="EMBL" id="JPVQ01000011">
    <property type="protein sequence ID" value="KGR91029.1"/>
    <property type="molecule type" value="Genomic_DNA"/>
</dbReference>
<dbReference type="eggNOG" id="COG1396">
    <property type="taxonomic scope" value="Bacteria"/>
</dbReference>
<keyword evidence="2" id="KW-0472">Membrane</keyword>
<dbReference type="CDD" id="cd00093">
    <property type="entry name" value="HTH_XRE"/>
    <property type="match status" value="1"/>
</dbReference>
<evidence type="ECO:0000259" key="3">
    <source>
        <dbReference type="PROSITE" id="PS50943"/>
    </source>
</evidence>
<feature type="transmembrane region" description="Helical" evidence="2">
    <location>
        <begin position="126"/>
        <end position="146"/>
    </location>
</feature>
<feature type="domain" description="HTH cro/C1-type" evidence="3">
    <location>
        <begin position="10"/>
        <end position="64"/>
    </location>
</feature>
<dbReference type="SUPFAM" id="SSF47413">
    <property type="entry name" value="lambda repressor-like DNA-binding domains"/>
    <property type="match status" value="1"/>
</dbReference>
<dbReference type="OrthoDB" id="9812495at2"/>
<dbReference type="GO" id="GO:0003677">
    <property type="term" value="F:DNA binding"/>
    <property type="evidence" value="ECO:0007669"/>
    <property type="project" value="UniProtKB-KW"/>
</dbReference>
<keyword evidence="2" id="KW-1133">Transmembrane helix</keyword>
<dbReference type="PANTHER" id="PTHR46558">
    <property type="entry name" value="TRACRIPTIONAL REGULATORY PROTEIN-RELATED-RELATED"/>
    <property type="match status" value="1"/>
</dbReference>
<proteinExistence type="predicted"/>
<keyword evidence="2" id="KW-0812">Transmembrane</keyword>
<dbReference type="InterPro" id="IPR010982">
    <property type="entry name" value="Lambda_DNA-bd_dom_sf"/>
</dbReference>
<evidence type="ECO:0000256" key="2">
    <source>
        <dbReference type="SAM" id="Phobius"/>
    </source>
</evidence>
<accession>A0A0A3J1Y7</accession>
<comment type="caution">
    <text evidence="4">The sequence shown here is derived from an EMBL/GenBank/DDBJ whole genome shotgun (WGS) entry which is preliminary data.</text>
</comment>
<dbReference type="SMART" id="SM00530">
    <property type="entry name" value="HTH_XRE"/>
    <property type="match status" value="1"/>
</dbReference>
<keyword evidence="5" id="KW-1185">Reference proteome</keyword>
<gene>
    <name evidence="4" type="ORF">CD30_08060</name>
</gene>
<dbReference type="AlphaFoldDB" id="A0A0A3J1Y7"/>
<feature type="transmembrane region" description="Helical" evidence="2">
    <location>
        <begin position="100"/>
        <end position="120"/>
    </location>
</feature>
<evidence type="ECO:0000313" key="4">
    <source>
        <dbReference type="EMBL" id="KGR91029.1"/>
    </source>
</evidence>
<name>A0A0A3J1Y7_9BACL</name>
<evidence type="ECO:0000313" key="5">
    <source>
        <dbReference type="Proteomes" id="UP000030595"/>
    </source>
</evidence>
<dbReference type="RefSeq" id="WP_019155151.1">
    <property type="nucleotide sequence ID" value="NZ_AVCZ01000011.1"/>
</dbReference>
<dbReference type="PROSITE" id="PS50943">
    <property type="entry name" value="HTH_CROC1"/>
    <property type="match status" value="1"/>
</dbReference>
<organism evidence="4 5">
    <name type="scientific">Ureibacillus massiliensis 4400831 = CIP 108448 = CCUG 49529</name>
    <dbReference type="NCBI Taxonomy" id="1211035"/>
    <lineage>
        <taxon>Bacteria</taxon>
        <taxon>Bacillati</taxon>
        <taxon>Bacillota</taxon>
        <taxon>Bacilli</taxon>
        <taxon>Bacillales</taxon>
        <taxon>Caryophanaceae</taxon>
        <taxon>Ureibacillus</taxon>
    </lineage>
</organism>
<dbReference type="Proteomes" id="UP000030595">
    <property type="component" value="Unassembled WGS sequence"/>
</dbReference>
<dbReference type="Pfam" id="PF01381">
    <property type="entry name" value="HTH_3"/>
    <property type="match status" value="1"/>
</dbReference>
<keyword evidence="1" id="KW-0238">DNA-binding</keyword>
<feature type="transmembrane region" description="Helical" evidence="2">
    <location>
        <begin position="158"/>
        <end position="179"/>
    </location>
</feature>
<dbReference type="PANTHER" id="PTHR46558:SF11">
    <property type="entry name" value="HTH-TYPE TRANSCRIPTIONAL REGULATOR XRE"/>
    <property type="match status" value="1"/>
</dbReference>
<sequence length="227" mass="25905">MDQIKIGVFLKELRKEKDLTQEQLAEKLNVSGRTVSRWETGRNMPDIGLLIEIADFYDVSIPEIVNGERKSENMNQETRDTAIKMAEYGQNEIKYGKQKVISYLMSLFGIFIIISALAIFPNDSSWGSIYSIIGSIILIIGAYFMIKSVFVKRSLRILSVVGCAILLFAIFTISDYLAVTQFNQVPRFSYEKSYSSLNPDEIVHKTLFFKAVQKNPGTEYERIEIVK</sequence>
<reference evidence="4 5" key="1">
    <citation type="submission" date="2014-02" db="EMBL/GenBank/DDBJ databases">
        <title>Draft genome sequence of Lysinibacillus massiliensis CCUG 49529.</title>
        <authorList>
            <person name="Zhang F."/>
            <person name="Wang G."/>
            <person name="Zhang L."/>
        </authorList>
    </citation>
    <scope>NUCLEOTIDE SEQUENCE [LARGE SCALE GENOMIC DNA]</scope>
    <source>
        <strain evidence="4 5">CCUG 49529</strain>
    </source>
</reference>
<dbReference type="Gene3D" id="1.10.260.40">
    <property type="entry name" value="lambda repressor-like DNA-binding domains"/>
    <property type="match status" value="1"/>
</dbReference>